<feature type="binding site" evidence="4">
    <location>
        <position position="118"/>
    </location>
    <ligand>
        <name>substrate</name>
    </ligand>
</feature>
<comment type="pathway">
    <text evidence="4">Cofactor biosynthesis; ubiquinone biosynthesis.</text>
</comment>
<dbReference type="InterPro" id="IPR007440">
    <property type="entry name" value="Chorismate--pyruvate_lyase"/>
</dbReference>
<dbReference type="GO" id="GO:0005829">
    <property type="term" value="C:cytosol"/>
    <property type="evidence" value="ECO:0007669"/>
    <property type="project" value="TreeGrafter"/>
</dbReference>
<comment type="subcellular location">
    <subcellularLocation>
        <location evidence="4">Cytoplasm</location>
    </subcellularLocation>
</comment>
<keyword evidence="4 5" id="KW-0670">Pyruvate</keyword>
<protein>
    <recommendedName>
        <fullName evidence="4">Probable chorismate pyruvate-lyase</fullName>
        <shortName evidence="4">CL</shortName>
        <shortName evidence="4">CPL</shortName>
        <ecNumber evidence="4">4.1.3.40</ecNumber>
    </recommendedName>
</protein>
<dbReference type="AlphaFoldDB" id="A0A2N8RYB7"/>
<evidence type="ECO:0000313" key="5">
    <source>
        <dbReference type="EMBL" id="PNF79364.1"/>
    </source>
</evidence>
<dbReference type="OrthoDB" id="9789493at2"/>
<dbReference type="GO" id="GO:0006744">
    <property type="term" value="P:ubiquinone biosynthetic process"/>
    <property type="evidence" value="ECO:0007669"/>
    <property type="project" value="UniProtKB-UniRule"/>
</dbReference>
<dbReference type="Pfam" id="PF04345">
    <property type="entry name" value="Chor_lyase"/>
    <property type="match status" value="1"/>
</dbReference>
<proteinExistence type="inferred from homology"/>
<sequence length="184" mass="20553">MPERAVSELLDWLSADRLPCPLDPALHDWLYVDKGSLTRRLTELAAGAFSVIPLHQAWLPLRADECAALDVPEQSEGWVREVYLCGHGRPWVFARSVAARAQLEESGLDLQSLGDRSLGELLFSNPAFTRGTLEACQYPSHWLPDACRVDGLWARRSCFRQNRLGVLVAEVFLPELWQAAAVTS</sequence>
<evidence type="ECO:0000256" key="2">
    <source>
        <dbReference type="ARBA" id="ARBA00022688"/>
    </source>
</evidence>
<comment type="caution">
    <text evidence="4">Lacks conserved residue(s) required for the propagation of feature annotation.</text>
</comment>
<dbReference type="InterPro" id="IPR028978">
    <property type="entry name" value="Chorismate_lyase_/UTRA_dom_sf"/>
</dbReference>
<dbReference type="GO" id="GO:0042866">
    <property type="term" value="P:pyruvate biosynthetic process"/>
    <property type="evidence" value="ECO:0007669"/>
    <property type="project" value="UniProtKB-UniRule"/>
</dbReference>
<dbReference type="RefSeq" id="WP_102826345.1">
    <property type="nucleotide sequence ID" value="NZ_CP139348.1"/>
</dbReference>
<evidence type="ECO:0000256" key="4">
    <source>
        <dbReference type="HAMAP-Rule" id="MF_01632"/>
    </source>
</evidence>
<dbReference type="HAMAP" id="MF_01632">
    <property type="entry name" value="UbiC"/>
    <property type="match status" value="1"/>
</dbReference>
<dbReference type="PANTHER" id="PTHR38683:SF1">
    <property type="entry name" value="CHORISMATE PYRUVATE-LYASE"/>
    <property type="match status" value="1"/>
</dbReference>
<feature type="binding site" evidence="4">
    <location>
        <position position="80"/>
    </location>
    <ligand>
        <name>substrate</name>
    </ligand>
</feature>
<dbReference type="UniPathway" id="UPA00232"/>
<feature type="binding site" evidence="4">
    <location>
        <position position="170"/>
    </location>
    <ligand>
        <name>substrate</name>
    </ligand>
</feature>
<evidence type="ECO:0000313" key="6">
    <source>
        <dbReference type="Proteomes" id="UP000235925"/>
    </source>
</evidence>
<name>A0A2N8RYB7_STUST</name>
<dbReference type="GO" id="GO:0008813">
    <property type="term" value="F:chorismate lyase activity"/>
    <property type="evidence" value="ECO:0007669"/>
    <property type="project" value="UniProtKB-UniRule"/>
</dbReference>
<comment type="function">
    <text evidence="4">Removes the pyruvyl group from chorismate, with concomitant aromatization of the ring, to provide 4-hydroxybenzoate (4HB) for the ubiquinone pathway.</text>
</comment>
<dbReference type="SUPFAM" id="SSF64288">
    <property type="entry name" value="Chorismate lyase-like"/>
    <property type="match status" value="1"/>
</dbReference>
<reference evidence="5 6" key="1">
    <citation type="submission" date="2018-01" db="EMBL/GenBank/DDBJ databases">
        <title>Denitrification phenotypes of diverse strains of Pseudomonas stutzeri.</title>
        <authorList>
            <person name="Milligan D.A."/>
            <person name="Bergaust L."/>
            <person name="Bakken L.R."/>
            <person name="Frostegard A."/>
        </authorList>
    </citation>
    <scope>NUCLEOTIDE SEQUENCE [LARGE SCALE GENOMIC DNA]</scope>
    <source>
        <strain evidence="5 6">KC</strain>
    </source>
</reference>
<dbReference type="PANTHER" id="PTHR38683">
    <property type="entry name" value="CHORISMATE PYRUVATE-LYASE"/>
    <property type="match status" value="1"/>
</dbReference>
<comment type="caution">
    <text evidence="5">The sequence shown here is derived from an EMBL/GenBank/DDBJ whole genome shotgun (WGS) entry which is preliminary data.</text>
</comment>
<dbReference type="Proteomes" id="UP000235925">
    <property type="component" value="Unassembled WGS sequence"/>
</dbReference>
<comment type="similarity">
    <text evidence="4">Belongs to the UbiC family.</text>
</comment>
<dbReference type="EMBL" id="POUN01000005">
    <property type="protein sequence ID" value="PNF79364.1"/>
    <property type="molecule type" value="Genomic_DNA"/>
</dbReference>
<comment type="catalytic activity">
    <reaction evidence="4">
        <text>chorismate = 4-hydroxybenzoate + pyruvate</text>
        <dbReference type="Rhea" id="RHEA:16505"/>
        <dbReference type="ChEBI" id="CHEBI:15361"/>
        <dbReference type="ChEBI" id="CHEBI:17879"/>
        <dbReference type="ChEBI" id="CHEBI:29748"/>
        <dbReference type="EC" id="4.1.3.40"/>
    </reaction>
</comment>
<evidence type="ECO:0000256" key="1">
    <source>
        <dbReference type="ARBA" id="ARBA00022490"/>
    </source>
</evidence>
<evidence type="ECO:0000256" key="3">
    <source>
        <dbReference type="ARBA" id="ARBA00023239"/>
    </source>
</evidence>
<gene>
    <name evidence="4" type="primary">ubiC</name>
    <name evidence="5" type="ORF">CXK92_17805</name>
</gene>
<dbReference type="EC" id="4.1.3.40" evidence="4"/>
<dbReference type="Gene3D" id="3.40.1410.10">
    <property type="entry name" value="Chorismate lyase-like"/>
    <property type="match status" value="1"/>
</dbReference>
<organism evidence="5 6">
    <name type="scientific">Stutzerimonas stutzeri</name>
    <name type="common">Pseudomonas stutzeri</name>
    <dbReference type="NCBI Taxonomy" id="316"/>
    <lineage>
        <taxon>Bacteria</taxon>
        <taxon>Pseudomonadati</taxon>
        <taxon>Pseudomonadota</taxon>
        <taxon>Gammaproteobacteria</taxon>
        <taxon>Pseudomonadales</taxon>
        <taxon>Pseudomonadaceae</taxon>
        <taxon>Stutzerimonas</taxon>
    </lineage>
</organism>
<accession>A0A2N8RYB7</accession>
<keyword evidence="3 4" id="KW-0456">Lyase</keyword>
<keyword evidence="1 4" id="KW-0963">Cytoplasm</keyword>
<keyword evidence="2 4" id="KW-0831">Ubiquinone biosynthesis</keyword>